<dbReference type="AlphaFoldDB" id="A0A3M7SFA3"/>
<reference evidence="1 2" key="1">
    <citation type="journal article" date="2018" name="Sci. Rep.">
        <title>Genomic signatures of local adaptation to the degree of environmental predictability in rotifers.</title>
        <authorList>
            <person name="Franch-Gras L."/>
            <person name="Hahn C."/>
            <person name="Garcia-Roger E.M."/>
            <person name="Carmona M.J."/>
            <person name="Serra M."/>
            <person name="Gomez A."/>
        </authorList>
    </citation>
    <scope>NUCLEOTIDE SEQUENCE [LARGE SCALE GENOMIC DNA]</scope>
    <source>
        <strain evidence="1">HYR1</strain>
    </source>
</reference>
<dbReference type="Proteomes" id="UP000276133">
    <property type="component" value="Unassembled WGS sequence"/>
</dbReference>
<sequence length="61" mass="7153">MNNYCFDNSSDLDPNFFSNGILIKIISIQQIEKFSDFFSYKIIEKDIKIFSCGHLIKEINI</sequence>
<accession>A0A3M7SFA3</accession>
<proteinExistence type="predicted"/>
<name>A0A3M7SFA3_BRAPC</name>
<gene>
    <name evidence="1" type="ORF">BpHYR1_000905</name>
</gene>
<keyword evidence="2" id="KW-1185">Reference proteome</keyword>
<evidence type="ECO:0000313" key="2">
    <source>
        <dbReference type="Proteomes" id="UP000276133"/>
    </source>
</evidence>
<organism evidence="1 2">
    <name type="scientific">Brachionus plicatilis</name>
    <name type="common">Marine rotifer</name>
    <name type="synonym">Brachionus muelleri</name>
    <dbReference type="NCBI Taxonomy" id="10195"/>
    <lineage>
        <taxon>Eukaryota</taxon>
        <taxon>Metazoa</taxon>
        <taxon>Spiralia</taxon>
        <taxon>Gnathifera</taxon>
        <taxon>Rotifera</taxon>
        <taxon>Eurotatoria</taxon>
        <taxon>Monogononta</taxon>
        <taxon>Pseudotrocha</taxon>
        <taxon>Ploima</taxon>
        <taxon>Brachionidae</taxon>
        <taxon>Brachionus</taxon>
    </lineage>
</organism>
<dbReference type="EMBL" id="REGN01001483">
    <property type="protein sequence ID" value="RNA34436.1"/>
    <property type="molecule type" value="Genomic_DNA"/>
</dbReference>
<evidence type="ECO:0000313" key="1">
    <source>
        <dbReference type="EMBL" id="RNA34436.1"/>
    </source>
</evidence>
<comment type="caution">
    <text evidence="1">The sequence shown here is derived from an EMBL/GenBank/DDBJ whole genome shotgun (WGS) entry which is preliminary data.</text>
</comment>
<protein>
    <submittedName>
        <fullName evidence="1">Uncharacterized protein</fullName>
    </submittedName>
</protein>